<comment type="caution">
    <text evidence="1">The sequence shown here is derived from an EMBL/GenBank/DDBJ whole genome shotgun (WGS) entry which is preliminary data.</text>
</comment>
<sequence>MDSTKNALYDGIKPFIGKKSKKISVKKSLNFLKFVKQIRLLSGARYSAYFDIKVSILIKI</sequence>
<proteinExistence type="predicted"/>
<organism evidence="1 2">
    <name type="scientific">Trichinella papuae</name>
    <dbReference type="NCBI Taxonomy" id="268474"/>
    <lineage>
        <taxon>Eukaryota</taxon>
        <taxon>Metazoa</taxon>
        <taxon>Ecdysozoa</taxon>
        <taxon>Nematoda</taxon>
        <taxon>Enoplea</taxon>
        <taxon>Dorylaimia</taxon>
        <taxon>Trichinellida</taxon>
        <taxon>Trichinellidae</taxon>
        <taxon>Trichinella</taxon>
    </lineage>
</organism>
<dbReference type="OrthoDB" id="5935282at2759"/>
<accession>A0A0V1M5T3</accession>
<evidence type="ECO:0000313" key="2">
    <source>
        <dbReference type="Proteomes" id="UP000054843"/>
    </source>
</evidence>
<dbReference type="Proteomes" id="UP000054843">
    <property type="component" value="Unassembled WGS sequence"/>
</dbReference>
<evidence type="ECO:0000313" key="1">
    <source>
        <dbReference type="EMBL" id="KRZ67229.1"/>
    </source>
</evidence>
<reference evidence="1 2" key="1">
    <citation type="submission" date="2015-01" db="EMBL/GenBank/DDBJ databases">
        <title>Evolution of Trichinella species and genotypes.</title>
        <authorList>
            <person name="Korhonen P.K."/>
            <person name="Edoardo P."/>
            <person name="Giuseppe L.R."/>
            <person name="Gasser R.B."/>
        </authorList>
    </citation>
    <scope>NUCLEOTIDE SEQUENCE [LARGE SCALE GENOMIC DNA]</scope>
    <source>
        <strain evidence="1">ISS1980</strain>
    </source>
</reference>
<protein>
    <submittedName>
        <fullName evidence="1">Uncharacterized protein</fullName>
    </submittedName>
</protein>
<keyword evidence="2" id="KW-1185">Reference proteome</keyword>
<dbReference type="AlphaFoldDB" id="A0A0V1M5T3"/>
<name>A0A0V1M5T3_9BILA</name>
<dbReference type="EMBL" id="JYDO01000205">
    <property type="protein sequence ID" value="KRZ67229.1"/>
    <property type="molecule type" value="Genomic_DNA"/>
</dbReference>
<gene>
    <name evidence="1" type="ORF">T10_342</name>
</gene>